<evidence type="ECO:0000313" key="3">
    <source>
        <dbReference type="Proteomes" id="UP001190700"/>
    </source>
</evidence>
<evidence type="ECO:0000256" key="1">
    <source>
        <dbReference type="SAM" id="MobiDB-lite"/>
    </source>
</evidence>
<comment type="caution">
    <text evidence="2">The sequence shown here is derived from an EMBL/GenBank/DDBJ whole genome shotgun (WGS) entry which is preliminary data.</text>
</comment>
<sequence>MVHVLPELKEEECELDELPARRESLFFKKRKRANFEEDEEEARAAGGGRGLLPPLDAARREHLATVGSGFKTVNEEQLARALRGDLAPEDVVRPPGAGALPTAMPSRGGLAGVNLLVAPVQRLQQEDEGRTKWKDGDLTVVLKTKKCKDMDEWERSFFRIMCEAPAEARDDLVDFLAWAKTIAADYTFYHFSEFYEYLVRQVQRSTVGISLDGYDRVWRVYKQQHSLQPGSLRRGEESSKGAPAGAVKVPVVTPGPAVEAEMEPAPAVEVEIEDEDALVERNLRPDEFIPVWDVLGGPRRHDRVSMTWEVERIAPLPVTQQATIKNMEAGGTGENERRCYEKECERVGCNIPTLTSRAHLVAAAFQGWHDVEFLVRCAACGAGWPSEEIEVDEPYQVPNYVGPEHMEVMRDELKRESEAGHIFLARWRLPLGIIALGMVEKVRKGKEFGPFTMDSCVAESRAKSYCYLSRSRVEHARVQKFDGHNAWGNLPFSIHHVGHPRELPEVQTGTAACFLVPVWDGNEGWELVKRLPHVFKVVREWAKGTHLFTAPTCGGMAGPQDR</sequence>
<proteinExistence type="predicted"/>
<protein>
    <submittedName>
        <fullName evidence="2">Uncharacterized protein</fullName>
    </submittedName>
</protein>
<name>A0AAE0CE94_9CHLO</name>
<feature type="region of interest" description="Disordered" evidence="1">
    <location>
        <begin position="229"/>
        <end position="249"/>
    </location>
</feature>
<accession>A0AAE0CE94</accession>
<gene>
    <name evidence="2" type="ORF">CYMTET_37249</name>
</gene>
<feature type="compositionally biased region" description="Low complexity" evidence="1">
    <location>
        <begin position="240"/>
        <end position="249"/>
    </location>
</feature>
<dbReference type="EMBL" id="LGRX02024793">
    <property type="protein sequence ID" value="KAK3253502.1"/>
    <property type="molecule type" value="Genomic_DNA"/>
</dbReference>
<keyword evidence="3" id="KW-1185">Reference proteome</keyword>
<dbReference type="AlphaFoldDB" id="A0AAE0CE94"/>
<organism evidence="2 3">
    <name type="scientific">Cymbomonas tetramitiformis</name>
    <dbReference type="NCBI Taxonomy" id="36881"/>
    <lineage>
        <taxon>Eukaryota</taxon>
        <taxon>Viridiplantae</taxon>
        <taxon>Chlorophyta</taxon>
        <taxon>Pyramimonadophyceae</taxon>
        <taxon>Pyramimonadales</taxon>
        <taxon>Pyramimonadaceae</taxon>
        <taxon>Cymbomonas</taxon>
    </lineage>
</organism>
<reference evidence="2 3" key="1">
    <citation type="journal article" date="2015" name="Genome Biol. Evol.">
        <title>Comparative Genomics of a Bacterivorous Green Alga Reveals Evolutionary Causalities and Consequences of Phago-Mixotrophic Mode of Nutrition.</title>
        <authorList>
            <person name="Burns J.A."/>
            <person name="Paasch A."/>
            <person name="Narechania A."/>
            <person name="Kim E."/>
        </authorList>
    </citation>
    <scope>NUCLEOTIDE SEQUENCE [LARGE SCALE GENOMIC DNA]</scope>
    <source>
        <strain evidence="2 3">PLY_AMNH</strain>
    </source>
</reference>
<evidence type="ECO:0000313" key="2">
    <source>
        <dbReference type="EMBL" id="KAK3253502.1"/>
    </source>
</evidence>
<dbReference type="Proteomes" id="UP001190700">
    <property type="component" value="Unassembled WGS sequence"/>
</dbReference>